<keyword evidence="3" id="KW-1185">Reference proteome</keyword>
<evidence type="ECO:0000313" key="3">
    <source>
        <dbReference type="Proteomes" id="UP000198565"/>
    </source>
</evidence>
<reference evidence="3" key="1">
    <citation type="submission" date="2016-10" db="EMBL/GenBank/DDBJ databases">
        <authorList>
            <person name="Varghese N."/>
            <person name="Submissions S."/>
        </authorList>
    </citation>
    <scope>NUCLEOTIDE SEQUENCE [LARGE SCALE GENOMIC DNA]</scope>
    <source>
        <strain evidence="3">CGMCC 1.4250</strain>
    </source>
</reference>
<keyword evidence="1" id="KW-1133">Transmembrane helix</keyword>
<evidence type="ECO:0000256" key="1">
    <source>
        <dbReference type="SAM" id="Phobius"/>
    </source>
</evidence>
<keyword evidence="1" id="KW-0472">Membrane</keyword>
<name>A0A1I4IHI3_9BACI</name>
<organism evidence="2 3">
    <name type="scientific">Gracilibacillus orientalis</name>
    <dbReference type="NCBI Taxonomy" id="334253"/>
    <lineage>
        <taxon>Bacteria</taxon>
        <taxon>Bacillati</taxon>
        <taxon>Bacillota</taxon>
        <taxon>Bacilli</taxon>
        <taxon>Bacillales</taxon>
        <taxon>Bacillaceae</taxon>
        <taxon>Gracilibacillus</taxon>
    </lineage>
</organism>
<dbReference type="RefSeq" id="WP_091481560.1">
    <property type="nucleotide sequence ID" value="NZ_FOTR01000002.1"/>
</dbReference>
<protein>
    <submittedName>
        <fullName evidence="2">Uncharacterized protein</fullName>
    </submittedName>
</protein>
<evidence type="ECO:0000313" key="2">
    <source>
        <dbReference type="EMBL" id="SFL53859.1"/>
    </source>
</evidence>
<feature type="transmembrane region" description="Helical" evidence="1">
    <location>
        <begin position="25"/>
        <end position="48"/>
    </location>
</feature>
<dbReference type="STRING" id="334253.SAMN04487943_102122"/>
<proteinExistence type="predicted"/>
<dbReference type="OrthoDB" id="9933121at2"/>
<keyword evidence="1" id="KW-0812">Transmembrane</keyword>
<dbReference type="Proteomes" id="UP000198565">
    <property type="component" value="Unassembled WGS sequence"/>
</dbReference>
<dbReference type="EMBL" id="FOTR01000002">
    <property type="protein sequence ID" value="SFL53859.1"/>
    <property type="molecule type" value="Genomic_DNA"/>
</dbReference>
<dbReference type="AlphaFoldDB" id="A0A1I4IHI3"/>
<sequence length="118" mass="13550">MSELKPEISEVLINKKKPPVTTIAVLKNVLISIVCFGLFVLIGIWTIIHEEELTNAEVVEKYKKVNGENTEYIINIEGIEISINSNVWQLVEVGEEYNVEYKWSHSHSKELEHIEKAD</sequence>
<gene>
    <name evidence="2" type="ORF">SAMN04487943_102122</name>
</gene>
<accession>A0A1I4IHI3</accession>